<dbReference type="AlphaFoldDB" id="A0A8J6NQR6"/>
<organism evidence="1 2">
    <name type="scientific">Candidatus Desulfatibia profunda</name>
    <dbReference type="NCBI Taxonomy" id="2841695"/>
    <lineage>
        <taxon>Bacteria</taxon>
        <taxon>Pseudomonadati</taxon>
        <taxon>Thermodesulfobacteriota</taxon>
        <taxon>Desulfobacteria</taxon>
        <taxon>Desulfobacterales</taxon>
        <taxon>Desulfobacterales incertae sedis</taxon>
        <taxon>Candidatus Desulfatibia</taxon>
    </lineage>
</organism>
<dbReference type="Gene3D" id="3.40.1620.10">
    <property type="entry name" value="YefM-like domain"/>
    <property type="match status" value="1"/>
</dbReference>
<dbReference type="Proteomes" id="UP000603434">
    <property type="component" value="Unassembled WGS sequence"/>
</dbReference>
<evidence type="ECO:0000313" key="1">
    <source>
        <dbReference type="EMBL" id="MBC8360207.1"/>
    </source>
</evidence>
<name>A0A8J6NQR6_9BACT</name>
<protein>
    <submittedName>
        <fullName evidence="1">Antitoxin</fullName>
    </submittedName>
</protein>
<evidence type="ECO:0000313" key="2">
    <source>
        <dbReference type="Proteomes" id="UP000603434"/>
    </source>
</evidence>
<gene>
    <name evidence="1" type="ORF">H8E23_02250</name>
</gene>
<accession>A0A8J6NQR6</accession>
<dbReference type="EMBL" id="JACNJH010000076">
    <property type="protein sequence ID" value="MBC8360207.1"/>
    <property type="molecule type" value="Genomic_DNA"/>
</dbReference>
<sequence>MEKIVSATEIVRRFSEILNSIKYRGDSYTIVRGGKPVASICPVQTPLKERTLGELKALLKHIPRLGAEAVHFEHDLKKIMAHQPSMPKDDRWA</sequence>
<reference evidence="1 2" key="1">
    <citation type="submission" date="2020-08" db="EMBL/GenBank/DDBJ databases">
        <title>Bridging the membrane lipid divide: bacteria of the FCB group superphylum have the potential to synthesize archaeal ether lipids.</title>
        <authorList>
            <person name="Villanueva L."/>
            <person name="Von Meijenfeldt F.A.B."/>
            <person name="Westbye A.B."/>
            <person name="Yadav S."/>
            <person name="Hopmans E.C."/>
            <person name="Dutilh B.E."/>
            <person name="Sinninghe Damste J.S."/>
        </authorList>
    </citation>
    <scope>NUCLEOTIDE SEQUENCE [LARGE SCALE GENOMIC DNA]</scope>
    <source>
        <strain evidence="1">NIOZ-UU30</strain>
    </source>
</reference>
<comment type="caution">
    <text evidence="1">The sequence shown here is derived from an EMBL/GenBank/DDBJ whole genome shotgun (WGS) entry which is preliminary data.</text>
</comment>
<proteinExistence type="predicted"/>